<reference evidence="11 12" key="1">
    <citation type="journal article" date="2007" name="Nat. Biotechnol.">
        <title>Genome sequence and identification of candidate vaccine antigens from the animal pathogen Dichelobacter nodosus.</title>
        <authorList>
            <person name="Myers G.S."/>
            <person name="Parker D."/>
            <person name="Al-Hasani K."/>
            <person name="Kennan R.M."/>
            <person name="Seemann T."/>
            <person name="Ren Q."/>
            <person name="Badger J.H."/>
            <person name="Selengut J.D."/>
            <person name="Deboy R.T."/>
            <person name="Tettelin H."/>
            <person name="Boyce J.D."/>
            <person name="McCarl V.P."/>
            <person name="Han X."/>
            <person name="Nelson W.C."/>
            <person name="Madupu R."/>
            <person name="Mohamoud Y."/>
            <person name="Holley T."/>
            <person name="Fedorova N."/>
            <person name="Khouri H."/>
            <person name="Bottomley S.P."/>
            <person name="Whittington R.J."/>
            <person name="Adler B."/>
            <person name="Songer J.G."/>
            <person name="Rood J.I."/>
            <person name="Paulsen I.T."/>
        </authorList>
    </citation>
    <scope>NUCLEOTIDE SEQUENCE [LARGE SCALE GENOMIC DNA]</scope>
    <source>
        <strain evidence="11 12">VCS1703A</strain>
    </source>
</reference>
<keyword evidence="12" id="KW-1185">Reference proteome</keyword>
<feature type="active site" description="Nucleophile" evidence="8">
    <location>
        <position position="35"/>
    </location>
</feature>
<dbReference type="GO" id="GO:0015035">
    <property type="term" value="F:protein-disulfide reductase activity"/>
    <property type="evidence" value="ECO:0007669"/>
    <property type="project" value="UniProtKB-UniRule"/>
</dbReference>
<organism evidence="11 12">
    <name type="scientific">Dichelobacter nodosus (strain VCS1703A)</name>
    <dbReference type="NCBI Taxonomy" id="246195"/>
    <lineage>
        <taxon>Bacteria</taxon>
        <taxon>Pseudomonadati</taxon>
        <taxon>Pseudomonadota</taxon>
        <taxon>Gammaproteobacteria</taxon>
        <taxon>Cardiobacteriales</taxon>
        <taxon>Cardiobacteriaceae</taxon>
        <taxon>Dichelobacter</taxon>
    </lineage>
</organism>
<dbReference type="SUPFAM" id="SSF52833">
    <property type="entry name" value="Thioredoxin-like"/>
    <property type="match status" value="1"/>
</dbReference>
<dbReference type="InterPro" id="IPR036249">
    <property type="entry name" value="Thioredoxin-like_sf"/>
</dbReference>
<dbReference type="PROSITE" id="PS51352">
    <property type="entry name" value="THIOREDOXIN_2"/>
    <property type="match status" value="1"/>
</dbReference>
<dbReference type="FunFam" id="3.40.30.10:FF:000001">
    <property type="entry name" value="Thioredoxin"/>
    <property type="match status" value="1"/>
</dbReference>
<dbReference type="AlphaFoldDB" id="A5EV09"/>
<dbReference type="EMBL" id="CP000513">
    <property type="protein sequence ID" value="ABQ13196.1"/>
    <property type="molecule type" value="Genomic_DNA"/>
</dbReference>
<keyword evidence="4 9" id="KW-1015">Disulfide bond</keyword>
<dbReference type="Gene3D" id="3.40.30.10">
    <property type="entry name" value="Glutaredoxin"/>
    <property type="match status" value="1"/>
</dbReference>
<evidence type="ECO:0000256" key="1">
    <source>
        <dbReference type="ARBA" id="ARBA00008987"/>
    </source>
</evidence>
<proteinExistence type="inferred from homology"/>
<dbReference type="InterPro" id="IPR017937">
    <property type="entry name" value="Thioredoxin_CS"/>
</dbReference>
<evidence type="ECO:0000256" key="2">
    <source>
        <dbReference type="ARBA" id="ARBA00022448"/>
    </source>
</evidence>
<dbReference type="eggNOG" id="COG3118">
    <property type="taxonomic scope" value="Bacteria"/>
</dbReference>
<dbReference type="NCBIfam" id="TIGR01068">
    <property type="entry name" value="thioredoxin"/>
    <property type="match status" value="1"/>
</dbReference>
<dbReference type="GO" id="GO:0005737">
    <property type="term" value="C:cytoplasm"/>
    <property type="evidence" value="ECO:0007669"/>
    <property type="project" value="TreeGrafter"/>
</dbReference>
<keyword evidence="5 9" id="KW-0676">Redox-active center</keyword>
<evidence type="ECO:0000256" key="9">
    <source>
        <dbReference type="PIRSR" id="PIRSR000077-4"/>
    </source>
</evidence>
<feature type="domain" description="Thioredoxin" evidence="10">
    <location>
        <begin position="1"/>
        <end position="108"/>
    </location>
</feature>
<dbReference type="PANTHER" id="PTHR45663:SF11">
    <property type="entry name" value="GEO12009P1"/>
    <property type="match status" value="1"/>
</dbReference>
<keyword evidence="2" id="KW-0813">Transport</keyword>
<accession>A5EV09</accession>
<evidence type="ECO:0000256" key="8">
    <source>
        <dbReference type="PIRSR" id="PIRSR000077-1"/>
    </source>
</evidence>
<dbReference type="InterPro" id="IPR005746">
    <property type="entry name" value="Thioredoxin"/>
</dbReference>
<dbReference type="HOGENOM" id="CLU_090389_10_3_6"/>
<dbReference type="RefSeq" id="WP_012031066.1">
    <property type="nucleotide sequence ID" value="NC_009446.1"/>
</dbReference>
<keyword evidence="3" id="KW-0249">Electron transport</keyword>
<evidence type="ECO:0000259" key="10">
    <source>
        <dbReference type="PROSITE" id="PS51352"/>
    </source>
</evidence>
<protein>
    <recommendedName>
        <fullName evidence="6 7">Thioredoxin</fullName>
    </recommendedName>
</protein>
<dbReference type="KEGG" id="dno:DNO_0737"/>
<dbReference type="Proteomes" id="UP000000248">
    <property type="component" value="Chromosome"/>
</dbReference>
<name>A5EV09_DICNV</name>
<dbReference type="Pfam" id="PF00085">
    <property type="entry name" value="Thioredoxin"/>
    <property type="match status" value="1"/>
</dbReference>
<feature type="site" description="Deprotonates C-terminal active site Cys" evidence="8">
    <location>
        <position position="26"/>
    </location>
</feature>
<dbReference type="PANTHER" id="PTHR45663">
    <property type="entry name" value="GEO12009P1"/>
    <property type="match status" value="1"/>
</dbReference>
<dbReference type="PIRSF" id="PIRSF000077">
    <property type="entry name" value="Thioredoxin"/>
    <property type="match status" value="1"/>
</dbReference>
<gene>
    <name evidence="11" type="primary">trxA</name>
    <name evidence="11" type="ordered locus">DNO_0737</name>
</gene>
<feature type="site" description="Contributes to redox potential value" evidence="8">
    <location>
        <position position="33"/>
    </location>
</feature>
<evidence type="ECO:0000256" key="7">
    <source>
        <dbReference type="PIRNR" id="PIRNR000077"/>
    </source>
</evidence>
<evidence type="ECO:0000256" key="6">
    <source>
        <dbReference type="NCBIfam" id="TIGR01068"/>
    </source>
</evidence>
<dbReference type="InterPro" id="IPR013766">
    <property type="entry name" value="Thioredoxin_domain"/>
</dbReference>
<dbReference type="PRINTS" id="PR00421">
    <property type="entry name" value="THIOREDOXIN"/>
</dbReference>
<dbReference type="OrthoDB" id="9790390at2"/>
<evidence type="ECO:0000256" key="3">
    <source>
        <dbReference type="ARBA" id="ARBA00022982"/>
    </source>
</evidence>
<feature type="active site" description="Nucleophile" evidence="8">
    <location>
        <position position="32"/>
    </location>
</feature>
<evidence type="ECO:0000313" key="11">
    <source>
        <dbReference type="EMBL" id="ABQ13196.1"/>
    </source>
</evidence>
<dbReference type="PROSITE" id="PS00194">
    <property type="entry name" value="THIOREDOXIN_1"/>
    <property type="match status" value="1"/>
</dbReference>
<dbReference type="CDD" id="cd02947">
    <property type="entry name" value="TRX_family"/>
    <property type="match status" value="1"/>
</dbReference>
<evidence type="ECO:0000256" key="4">
    <source>
        <dbReference type="ARBA" id="ARBA00023157"/>
    </source>
</evidence>
<evidence type="ECO:0000313" key="12">
    <source>
        <dbReference type="Proteomes" id="UP000000248"/>
    </source>
</evidence>
<dbReference type="STRING" id="246195.DNO_0737"/>
<feature type="disulfide bond" description="Redox-active" evidence="9">
    <location>
        <begin position="32"/>
        <end position="35"/>
    </location>
</feature>
<comment type="similarity">
    <text evidence="1 7">Belongs to the thioredoxin family.</text>
</comment>
<sequence length="108" mass="11580">MSKPFAVNEADFQSQVLDANVPVLVDFWAEWCGPCRALAPVLEEFAAEQAGKLAVAKVNVDDNGDIAAQFGIRSIPTLILFKNGQQVDRIVGLASKAQLSNFVAPHLG</sequence>
<evidence type="ECO:0000256" key="5">
    <source>
        <dbReference type="ARBA" id="ARBA00023284"/>
    </source>
</evidence>
<feature type="site" description="Contributes to redox potential value" evidence="8">
    <location>
        <position position="34"/>
    </location>
</feature>